<dbReference type="Pfam" id="PF19273">
    <property type="entry name" value="Exportin-5"/>
    <property type="match status" value="1"/>
</dbReference>
<evidence type="ECO:0000256" key="1">
    <source>
        <dbReference type="SAM" id="MobiDB-lite"/>
    </source>
</evidence>
<feature type="compositionally biased region" description="Polar residues" evidence="1">
    <location>
        <begin position="1161"/>
        <end position="1173"/>
    </location>
</feature>
<dbReference type="EMBL" id="JALLPJ020001350">
    <property type="protein sequence ID" value="KAL3768284.1"/>
    <property type="molecule type" value="Genomic_DNA"/>
</dbReference>
<dbReference type="Pfam" id="PF08389">
    <property type="entry name" value="Xpo1"/>
    <property type="match status" value="1"/>
</dbReference>
<dbReference type="PANTHER" id="PTHR11223:SF3">
    <property type="entry name" value="EXPORTIN-5"/>
    <property type="match status" value="1"/>
</dbReference>
<evidence type="ECO:0000259" key="3">
    <source>
        <dbReference type="Pfam" id="PF19273"/>
    </source>
</evidence>
<sequence>MNEPQIQSLLTAIAISSGLSPNITPSQRTAAFESLEQFKSYPGRIAGCVELIGRQSLLIDGVDVTAPTKLFSLGLIQEFLKVGYASLEEGDRVQLRTSILMSARQLAMTDTSAMDSSGEATLRTVSMKIASLLADIAVREFPQRWNGFVTDLFTGIWGEGNSTVGVKICLECLKLMTEDCTDSDFNSKISTTRRNDILLGFNETSHLILQPLFSLLSNQYSAILQSKSTLQQMNAYLASQNRNTSQMNNEERMQYQQQVNIRDRAAGIVADALVTLEKFCQSMPLDWMFIVKDGIDFVSALLHLLQEDVAKIQVLAVACLYQLTMRKLESEHWWRLIGTLPGALYEASVAAGNRATERGLQPHCLEMLVEQLEFHRNVSKMGSTFISAHVAYITADKEVCSGNGQKFEAVSTFLRLLSELATHNSGVICGEQINTWVGLLRDPAIVKTKVLSPHLSNVLVSYMKHLVRVRWDDVWEGSHPFAALIEASWDDDEEYDEWLGNLRSKASLLFRSISNADPEISVTIVHSRIRELLSAHSTGEPRDHLNPQNNELTMKSTACLGFEGISQPLDNILQGLPAWSVDDGNYDSYRTKIRQAVKPLLSELANMIVSWNPNDVWLKFRRTVLLEALKHYWKYDPSTLSSGVDSLLVYLNATDNPPRPSLSSDVVGFRKKVGVSIVAVAKVVSHSLVPWLAQLSERAKSLLASGGLSPTNEMHLLEFLSCVATAVENPVDRSNFITDVLSNALRTLESPEVQNAIVSTDGLLSFMGISQAANDPNCVTNEAFVKKVETDFSTMFSCLNQLLSVGKRCHEAARARPNGGLPLQNLPPLIDDALPHFPDEGPVSLNELVVNDPFVPLWPKLLPTLIRVLDVTLGAWHPERQATLLRNNVQRYALAISDDEAYLATKQESTTGGVFGEGGMAGTVVSGWSRRDSNLSPRWSGWFNELRNNCFQLLGLISAQRVLYAPEISHLYPQLVSVVANQEHLRSMEHRHLNQYLHLLNVKLLLICIAPFDYIRKQFIEIMMLSCPATLYQSHLTSILTPLFEHIQYRLQCSWDPILRAGATDTESTKPLFSDTCADAANKLASGNMESWLLSYYARAGLFVGDLDGVTAEAAVEKARVELTRTFADVLQSVLALKGSWALVLANKAKEEQAVKRNDPSKLTSGPKNQISQGDGPVNADGTSRTPIQLHLDARRLLRIDKMCHFLLLENESIAGYLVLTVVQSLEYPDAYSCRRCTRICHRILETVAWVERYTELIGSRLLTAAVKNIVTEPKWMIGIEWDMINIIRDIYGRLSLGQYFLPGGQGPGLPQSRDPNNNARFEQTKVVDKPLQGGGILTCPSDFPRRIFMQIGVNQNDVLALEEALNDKRSAKDQKDILRDVLRVAADKLDGQIKRSDENNGLLGRANASESLLHQHHRRPEITTLPEKLVTYSMMKKAEEKPVEAEGPWHGNLFG</sequence>
<accession>A0ABD3MY60</accession>
<feature type="domain" description="Exportin-5 C-terminal" evidence="3">
    <location>
        <begin position="372"/>
        <end position="1295"/>
    </location>
</feature>
<comment type="caution">
    <text evidence="4">The sequence shown here is derived from an EMBL/GenBank/DDBJ whole genome shotgun (WGS) entry which is preliminary data.</text>
</comment>
<protein>
    <submittedName>
        <fullName evidence="4">Uncharacterized protein</fullName>
    </submittedName>
</protein>
<dbReference type="InterPro" id="IPR045478">
    <property type="entry name" value="Exportin-5_C"/>
</dbReference>
<reference evidence="4 5" key="1">
    <citation type="submission" date="2024-10" db="EMBL/GenBank/DDBJ databases">
        <title>Updated reference genomes for cyclostephanoid diatoms.</title>
        <authorList>
            <person name="Roberts W.R."/>
            <person name="Alverson A.J."/>
        </authorList>
    </citation>
    <scope>NUCLEOTIDE SEQUENCE [LARGE SCALE GENOMIC DNA]</scope>
    <source>
        <strain evidence="4 5">AJA010-31</strain>
    </source>
</reference>
<dbReference type="PANTHER" id="PTHR11223">
    <property type="entry name" value="EXPORTIN 1/5"/>
    <property type="match status" value="1"/>
</dbReference>
<name>A0ABD3MY60_9STRA</name>
<dbReference type="InterPro" id="IPR013598">
    <property type="entry name" value="Exportin-1/Importin-b-like"/>
</dbReference>
<evidence type="ECO:0000259" key="2">
    <source>
        <dbReference type="Pfam" id="PF08389"/>
    </source>
</evidence>
<dbReference type="InterPro" id="IPR016024">
    <property type="entry name" value="ARM-type_fold"/>
</dbReference>
<dbReference type="Proteomes" id="UP001530400">
    <property type="component" value="Unassembled WGS sequence"/>
</dbReference>
<dbReference type="InterPro" id="IPR045065">
    <property type="entry name" value="XPO1/5"/>
</dbReference>
<dbReference type="InterPro" id="IPR011989">
    <property type="entry name" value="ARM-like"/>
</dbReference>
<keyword evidence="5" id="KW-1185">Reference proteome</keyword>
<feature type="region of interest" description="Disordered" evidence="1">
    <location>
        <begin position="1155"/>
        <end position="1185"/>
    </location>
</feature>
<evidence type="ECO:0000313" key="4">
    <source>
        <dbReference type="EMBL" id="KAL3768284.1"/>
    </source>
</evidence>
<organism evidence="4 5">
    <name type="scientific">Cyclotella atomus</name>
    <dbReference type="NCBI Taxonomy" id="382360"/>
    <lineage>
        <taxon>Eukaryota</taxon>
        <taxon>Sar</taxon>
        <taxon>Stramenopiles</taxon>
        <taxon>Ochrophyta</taxon>
        <taxon>Bacillariophyta</taxon>
        <taxon>Coscinodiscophyceae</taxon>
        <taxon>Thalassiosirophycidae</taxon>
        <taxon>Stephanodiscales</taxon>
        <taxon>Stephanodiscaceae</taxon>
        <taxon>Cyclotella</taxon>
    </lineage>
</organism>
<feature type="domain" description="Exportin-1/Importin-beta-like" evidence="2">
    <location>
        <begin position="125"/>
        <end position="320"/>
    </location>
</feature>
<proteinExistence type="predicted"/>
<gene>
    <name evidence="4" type="ORF">ACHAWO_012394</name>
</gene>
<dbReference type="Gene3D" id="1.25.10.10">
    <property type="entry name" value="Leucine-rich Repeat Variant"/>
    <property type="match status" value="1"/>
</dbReference>
<dbReference type="SUPFAM" id="SSF48371">
    <property type="entry name" value="ARM repeat"/>
    <property type="match status" value="1"/>
</dbReference>
<evidence type="ECO:0000313" key="5">
    <source>
        <dbReference type="Proteomes" id="UP001530400"/>
    </source>
</evidence>